<dbReference type="GO" id="GO:0005506">
    <property type="term" value="F:iron ion binding"/>
    <property type="evidence" value="ECO:0007669"/>
    <property type="project" value="InterPro"/>
</dbReference>
<evidence type="ECO:0000313" key="9">
    <source>
        <dbReference type="EMBL" id="GMN49196.1"/>
    </source>
</evidence>
<evidence type="ECO:0000256" key="6">
    <source>
        <dbReference type="ARBA" id="ARBA00023033"/>
    </source>
</evidence>
<evidence type="ECO:0008006" key="11">
    <source>
        <dbReference type="Google" id="ProtNLM"/>
    </source>
</evidence>
<evidence type="ECO:0000256" key="7">
    <source>
        <dbReference type="PIRSR" id="PIRSR602401-1"/>
    </source>
</evidence>
<comment type="similarity">
    <text evidence="1 8">Belongs to the cytochrome P450 family.</text>
</comment>
<dbReference type="PANTHER" id="PTHR47950:SF4">
    <property type="entry name" value="GERANIOL 8-HYDROXYLASE-LIKE"/>
    <property type="match status" value="1"/>
</dbReference>
<dbReference type="SUPFAM" id="SSF48264">
    <property type="entry name" value="Cytochrome P450"/>
    <property type="match status" value="1"/>
</dbReference>
<keyword evidence="4 8" id="KW-0560">Oxidoreductase</keyword>
<dbReference type="Gene3D" id="1.10.630.10">
    <property type="entry name" value="Cytochrome P450"/>
    <property type="match status" value="1"/>
</dbReference>
<comment type="cofactor">
    <cofactor evidence="7">
        <name>heme</name>
        <dbReference type="ChEBI" id="CHEBI:30413"/>
    </cofactor>
</comment>
<keyword evidence="3 7" id="KW-0479">Metal-binding</keyword>
<dbReference type="GO" id="GO:0016705">
    <property type="term" value="F:oxidoreductase activity, acting on paired donors, with incorporation or reduction of molecular oxygen"/>
    <property type="evidence" value="ECO:0007669"/>
    <property type="project" value="InterPro"/>
</dbReference>
<sequence>MTISSGEIPKEDQLDKHKITHLLLDLLLAGIETISTTLEWSMAELLNNPKVMSKGRAELEQVIGKGNQVQESDITRLPYLQAIVKETLRLHPALAVIPRKAEADVEICGYVVPKGAQVFINAWAIGRDPSIWDNPAKFRPERFLESNINVGGRTFEFVPFGGGRRICPGLPLATRMLHLMLASLLHSFVWKLEDGVTADTMNMEDKFGLTVQLDQPLRARPIAIN</sequence>
<dbReference type="PRINTS" id="PR00463">
    <property type="entry name" value="EP450I"/>
</dbReference>
<name>A0AA88DAP1_FICCA</name>
<dbReference type="InterPro" id="IPR036396">
    <property type="entry name" value="Cyt_P450_sf"/>
</dbReference>
<evidence type="ECO:0000256" key="1">
    <source>
        <dbReference type="ARBA" id="ARBA00010617"/>
    </source>
</evidence>
<gene>
    <name evidence="9" type="ORF">TIFTF001_018371</name>
</gene>
<dbReference type="GO" id="GO:0004497">
    <property type="term" value="F:monooxygenase activity"/>
    <property type="evidence" value="ECO:0007669"/>
    <property type="project" value="UniProtKB-KW"/>
</dbReference>
<dbReference type="InterPro" id="IPR017972">
    <property type="entry name" value="Cyt_P450_CS"/>
</dbReference>
<dbReference type="Proteomes" id="UP001187192">
    <property type="component" value="Unassembled WGS sequence"/>
</dbReference>
<evidence type="ECO:0000256" key="5">
    <source>
        <dbReference type="ARBA" id="ARBA00023004"/>
    </source>
</evidence>
<dbReference type="GO" id="GO:0020037">
    <property type="term" value="F:heme binding"/>
    <property type="evidence" value="ECO:0007669"/>
    <property type="project" value="InterPro"/>
</dbReference>
<comment type="caution">
    <text evidence="9">The sequence shown here is derived from an EMBL/GenBank/DDBJ whole genome shotgun (WGS) entry which is preliminary data.</text>
</comment>
<dbReference type="EMBL" id="BTGU01000030">
    <property type="protein sequence ID" value="GMN49196.1"/>
    <property type="molecule type" value="Genomic_DNA"/>
</dbReference>
<evidence type="ECO:0000313" key="10">
    <source>
        <dbReference type="Proteomes" id="UP001187192"/>
    </source>
</evidence>
<keyword evidence="10" id="KW-1185">Reference proteome</keyword>
<feature type="binding site" description="axial binding residue" evidence="7">
    <location>
        <position position="167"/>
    </location>
    <ligand>
        <name>heme</name>
        <dbReference type="ChEBI" id="CHEBI:30413"/>
    </ligand>
    <ligandPart>
        <name>Fe</name>
        <dbReference type="ChEBI" id="CHEBI:18248"/>
    </ligandPart>
</feature>
<protein>
    <recommendedName>
        <fullName evidence="11">Cytochrome P450</fullName>
    </recommendedName>
</protein>
<dbReference type="PRINTS" id="PR00385">
    <property type="entry name" value="P450"/>
</dbReference>
<accession>A0AA88DAP1</accession>
<dbReference type="InterPro" id="IPR001128">
    <property type="entry name" value="Cyt_P450"/>
</dbReference>
<dbReference type="InterPro" id="IPR002401">
    <property type="entry name" value="Cyt_P450_E_grp-I"/>
</dbReference>
<organism evidence="9 10">
    <name type="scientific">Ficus carica</name>
    <name type="common">Common fig</name>
    <dbReference type="NCBI Taxonomy" id="3494"/>
    <lineage>
        <taxon>Eukaryota</taxon>
        <taxon>Viridiplantae</taxon>
        <taxon>Streptophyta</taxon>
        <taxon>Embryophyta</taxon>
        <taxon>Tracheophyta</taxon>
        <taxon>Spermatophyta</taxon>
        <taxon>Magnoliopsida</taxon>
        <taxon>eudicotyledons</taxon>
        <taxon>Gunneridae</taxon>
        <taxon>Pentapetalae</taxon>
        <taxon>rosids</taxon>
        <taxon>fabids</taxon>
        <taxon>Rosales</taxon>
        <taxon>Moraceae</taxon>
        <taxon>Ficeae</taxon>
        <taxon>Ficus</taxon>
    </lineage>
</organism>
<dbReference type="Pfam" id="PF00067">
    <property type="entry name" value="p450"/>
    <property type="match status" value="1"/>
</dbReference>
<keyword evidence="5 7" id="KW-0408">Iron</keyword>
<keyword evidence="6 8" id="KW-0503">Monooxygenase</keyword>
<evidence type="ECO:0000256" key="8">
    <source>
        <dbReference type="RuleBase" id="RU000461"/>
    </source>
</evidence>
<proteinExistence type="inferred from homology"/>
<dbReference type="PANTHER" id="PTHR47950">
    <property type="entry name" value="CYTOCHROME P450, FAMILY 76, SUBFAMILY C, POLYPEPTIDE 5-RELATED"/>
    <property type="match status" value="1"/>
</dbReference>
<dbReference type="PROSITE" id="PS00086">
    <property type="entry name" value="CYTOCHROME_P450"/>
    <property type="match status" value="1"/>
</dbReference>
<evidence type="ECO:0000256" key="3">
    <source>
        <dbReference type="ARBA" id="ARBA00022723"/>
    </source>
</evidence>
<keyword evidence="2 7" id="KW-0349">Heme</keyword>
<reference evidence="9" key="1">
    <citation type="submission" date="2023-07" db="EMBL/GenBank/DDBJ databases">
        <title>draft genome sequence of fig (Ficus carica).</title>
        <authorList>
            <person name="Takahashi T."/>
            <person name="Nishimura K."/>
        </authorList>
    </citation>
    <scope>NUCLEOTIDE SEQUENCE</scope>
</reference>
<evidence type="ECO:0000256" key="4">
    <source>
        <dbReference type="ARBA" id="ARBA00023002"/>
    </source>
</evidence>
<dbReference type="FunFam" id="1.10.630.10:FF:000163">
    <property type="entry name" value="Geraniol 8-hydroxylase"/>
    <property type="match status" value="1"/>
</dbReference>
<dbReference type="AlphaFoldDB" id="A0AA88DAP1"/>
<evidence type="ECO:0000256" key="2">
    <source>
        <dbReference type="ARBA" id="ARBA00022617"/>
    </source>
</evidence>